<keyword evidence="3" id="KW-1185">Reference proteome</keyword>
<gene>
    <name evidence="2" type="primary">tsaB</name>
    <name evidence="2" type="ORF">ESOMN_v1c05690</name>
</gene>
<dbReference type="EMBL" id="CP024965">
    <property type="protein sequence ID" value="ATZ18951.1"/>
    <property type="molecule type" value="Genomic_DNA"/>
</dbReference>
<dbReference type="SUPFAM" id="SSF53067">
    <property type="entry name" value="Actin-like ATPase domain"/>
    <property type="match status" value="1"/>
</dbReference>
<organism evidence="2 3">
    <name type="scientific">Williamsoniiplasma somnilux</name>
    <dbReference type="NCBI Taxonomy" id="215578"/>
    <lineage>
        <taxon>Bacteria</taxon>
        <taxon>Bacillati</taxon>
        <taxon>Mycoplasmatota</taxon>
        <taxon>Mollicutes</taxon>
        <taxon>Entomoplasmatales</taxon>
        <taxon>Williamsoniiplasma</taxon>
    </lineage>
</organism>
<protein>
    <submittedName>
        <fullName evidence="2">tRNA N6-adenosine(37)-N6-threonylcarbamoyltransferase complex dimerization subunit TsaB</fullName>
    </submittedName>
</protein>
<dbReference type="Proteomes" id="UP000232230">
    <property type="component" value="Chromosome"/>
</dbReference>
<dbReference type="KEGG" id="esx:ESOMN_v1c05690"/>
<dbReference type="GO" id="GO:0002949">
    <property type="term" value="P:tRNA threonylcarbamoyladenosine modification"/>
    <property type="evidence" value="ECO:0007669"/>
    <property type="project" value="InterPro"/>
</dbReference>
<dbReference type="Gene3D" id="3.30.420.200">
    <property type="match status" value="1"/>
</dbReference>
<evidence type="ECO:0000313" key="2">
    <source>
        <dbReference type="EMBL" id="ATZ18951.1"/>
    </source>
</evidence>
<reference evidence="2 3" key="1">
    <citation type="submission" date="2017-11" db="EMBL/GenBank/DDBJ databases">
        <title>Genome sequence of Entomoplasma somnilux PYAN-1 (ATCC 49194).</title>
        <authorList>
            <person name="Lo W.-S."/>
            <person name="Gasparich G.E."/>
            <person name="Kuo C.-H."/>
        </authorList>
    </citation>
    <scope>NUCLEOTIDE SEQUENCE [LARGE SCALE GENOMIC DNA]</scope>
    <source>
        <strain evidence="2 3">PYAN-1</strain>
    </source>
</reference>
<proteinExistence type="predicted"/>
<dbReference type="Gene3D" id="3.30.420.40">
    <property type="match status" value="1"/>
</dbReference>
<dbReference type="AlphaFoldDB" id="A0A2K8P1R2"/>
<name>A0A2K8P1R2_9MOLU</name>
<dbReference type="GO" id="GO:0016740">
    <property type="term" value="F:transferase activity"/>
    <property type="evidence" value="ECO:0007669"/>
    <property type="project" value="UniProtKB-KW"/>
</dbReference>
<evidence type="ECO:0000259" key="1">
    <source>
        <dbReference type="Pfam" id="PF00814"/>
    </source>
</evidence>
<dbReference type="RefSeq" id="WP_024863470.1">
    <property type="nucleotide sequence ID" value="NZ_CP024965.1"/>
</dbReference>
<dbReference type="InterPro" id="IPR043129">
    <property type="entry name" value="ATPase_NBD"/>
</dbReference>
<dbReference type="InterPro" id="IPR022496">
    <property type="entry name" value="T6A_TsaB"/>
</dbReference>
<dbReference type="InterPro" id="IPR000905">
    <property type="entry name" value="Gcp-like_dom"/>
</dbReference>
<sequence>MNLFIDTSNWQLIYILEKDNKIIDSLNIQNLTKISDLAMSELKKFLKKNSLKIQEIENFYVTTGPGSYTGVRVGLTMVKTFLTLNYNYNVFTINSLKFQTEGAKSAISILDARGNKSYFAIYNETKTIISETVLSNLEIENLLKEHSDLPFFKDYKNLNYCNAFLNLKPFFIKAKKLKDLVPLYIKSFI</sequence>
<accession>A0A2K8P1R2</accession>
<dbReference type="Pfam" id="PF00814">
    <property type="entry name" value="TsaD"/>
    <property type="match status" value="1"/>
</dbReference>
<evidence type="ECO:0000313" key="3">
    <source>
        <dbReference type="Proteomes" id="UP000232230"/>
    </source>
</evidence>
<feature type="domain" description="Gcp-like" evidence="1">
    <location>
        <begin position="38"/>
        <end position="131"/>
    </location>
</feature>
<dbReference type="NCBIfam" id="TIGR03725">
    <property type="entry name" value="T6A_YeaZ"/>
    <property type="match status" value="1"/>
</dbReference>
<keyword evidence="2" id="KW-0808">Transferase</keyword>